<evidence type="ECO:0000313" key="2">
    <source>
        <dbReference type="Proteomes" id="UP000789901"/>
    </source>
</evidence>
<gene>
    <name evidence="1" type="ORF">GMARGA_LOCUS24465</name>
</gene>
<name>A0ABN7VZE6_GIGMA</name>
<proteinExistence type="predicted"/>
<sequence>FKKDISFFVDLIGVSTKAIDALSHAGIMISGRHLDREKTAIADNYPHQVASYIETIPPVIPNGISIHNPRLIDSELICTFLDNYYMEQMAKTLKEIDQYIDALQHVYKIPSLTNYLTDCIIPVVANWPRQKKSTYADKDHLALLTKKAEKFLLETFGKIYQRLGQSSIVKVRNEKVTYKLVLLNITIDKKQMLLGFSSVHLPTYDKYDHYHLLLCDGTGKSSMVIACSYGYHKSCFSISLNGKYHYCEDILKLGIRNNISSLLSRLSKLDNNKLNLKEIIEADKDSSQNQKISNENDILEVFRKDKQAFTKGGASLFCSA</sequence>
<protein>
    <submittedName>
        <fullName evidence="1">27837_t:CDS:1</fullName>
    </submittedName>
</protein>
<feature type="non-terminal residue" evidence="1">
    <location>
        <position position="1"/>
    </location>
</feature>
<organism evidence="1 2">
    <name type="scientific">Gigaspora margarita</name>
    <dbReference type="NCBI Taxonomy" id="4874"/>
    <lineage>
        <taxon>Eukaryota</taxon>
        <taxon>Fungi</taxon>
        <taxon>Fungi incertae sedis</taxon>
        <taxon>Mucoromycota</taxon>
        <taxon>Glomeromycotina</taxon>
        <taxon>Glomeromycetes</taxon>
        <taxon>Diversisporales</taxon>
        <taxon>Gigasporaceae</taxon>
        <taxon>Gigaspora</taxon>
    </lineage>
</organism>
<dbReference type="EMBL" id="CAJVQB010025829">
    <property type="protein sequence ID" value="CAG8807280.1"/>
    <property type="molecule type" value="Genomic_DNA"/>
</dbReference>
<keyword evidence="2" id="KW-1185">Reference proteome</keyword>
<accession>A0ABN7VZE6</accession>
<comment type="caution">
    <text evidence="1">The sequence shown here is derived from an EMBL/GenBank/DDBJ whole genome shotgun (WGS) entry which is preliminary data.</text>
</comment>
<evidence type="ECO:0000313" key="1">
    <source>
        <dbReference type="EMBL" id="CAG8807280.1"/>
    </source>
</evidence>
<dbReference type="Proteomes" id="UP000789901">
    <property type="component" value="Unassembled WGS sequence"/>
</dbReference>
<reference evidence="1 2" key="1">
    <citation type="submission" date="2021-06" db="EMBL/GenBank/DDBJ databases">
        <authorList>
            <person name="Kallberg Y."/>
            <person name="Tangrot J."/>
            <person name="Rosling A."/>
        </authorList>
    </citation>
    <scope>NUCLEOTIDE SEQUENCE [LARGE SCALE GENOMIC DNA]</scope>
    <source>
        <strain evidence="1 2">120-4 pot B 10/14</strain>
    </source>
</reference>